<comment type="caution">
    <text evidence="8">The sequence shown here is derived from an EMBL/GenBank/DDBJ whole genome shotgun (WGS) entry which is preliminary data.</text>
</comment>
<accession>A0A3D8IYJ5</accession>
<dbReference type="GO" id="GO:0046872">
    <property type="term" value="F:metal ion binding"/>
    <property type="evidence" value="ECO:0007669"/>
    <property type="project" value="UniProtKB-KW"/>
</dbReference>
<reference evidence="8 9" key="1">
    <citation type="submission" date="2018-04" db="EMBL/GenBank/DDBJ databases">
        <title>Novel Campyloabacter and Helicobacter Species and Strains.</title>
        <authorList>
            <person name="Mannion A.J."/>
            <person name="Shen Z."/>
            <person name="Fox J.G."/>
        </authorList>
    </citation>
    <scope>NUCLEOTIDE SEQUENCE [LARGE SCALE GENOMIC DNA]</scope>
    <source>
        <strain evidence="8 9">ATCC 700242</strain>
    </source>
</reference>
<evidence type="ECO:0000256" key="6">
    <source>
        <dbReference type="ARBA" id="ARBA00023014"/>
    </source>
</evidence>
<dbReference type="EMBL" id="NXLU01000002">
    <property type="protein sequence ID" value="RDU69694.1"/>
    <property type="molecule type" value="Genomic_DNA"/>
</dbReference>
<sequence length="305" mass="34537">MQNIIFGPIHSRRFGISLGIDLSPSKKQCNFDCLYCELGGAKTMGKMEEVLEVEQILDTLFKRLKSGPKLDVITLSANGEPTLYPHLYELITKIKEKIGGKYKTLILSNGSCFGDPQVQKALKEFDIVKFSLDCYSAQCFKKLDRPNKSLDIEQIKEGIKDFAKKYDGELVAEILVLKNLNDNLEEMHLLANFMREVGVHRVDLGTLDRPPAYRIEGVDIEILKKLSLVFEGQCVSIPVRKEITLEQKTLLESEEDVLEILKKRPISVDEFSALFDGEQICKKMLENGKIQIKKVANMSFFAPIS</sequence>
<keyword evidence="4" id="KW-0479">Metal-binding</keyword>
<dbReference type="PANTHER" id="PTHR43787:SF11">
    <property type="entry name" value="UPF0026 PROTEIN SLR1464"/>
    <property type="match status" value="1"/>
</dbReference>
<dbReference type="Gene3D" id="3.20.20.70">
    <property type="entry name" value="Aldolase class I"/>
    <property type="match status" value="1"/>
</dbReference>
<protein>
    <submittedName>
        <fullName evidence="8">Radical SAM protein</fullName>
    </submittedName>
</protein>
<dbReference type="SFLD" id="SFLDS00029">
    <property type="entry name" value="Radical_SAM"/>
    <property type="match status" value="1"/>
</dbReference>
<keyword evidence="6" id="KW-0411">Iron-sulfur</keyword>
<proteinExistence type="predicted"/>
<gene>
    <name evidence="8" type="ORF">CQA62_03355</name>
</gene>
<comment type="cofactor">
    <cofactor evidence="1">
        <name>[4Fe-4S] cluster</name>
        <dbReference type="ChEBI" id="CHEBI:49883"/>
    </cofactor>
</comment>
<dbReference type="Pfam" id="PF04055">
    <property type="entry name" value="Radical_SAM"/>
    <property type="match status" value="1"/>
</dbReference>
<dbReference type="GO" id="GO:0003824">
    <property type="term" value="F:catalytic activity"/>
    <property type="evidence" value="ECO:0007669"/>
    <property type="project" value="InterPro"/>
</dbReference>
<evidence type="ECO:0000256" key="1">
    <source>
        <dbReference type="ARBA" id="ARBA00001966"/>
    </source>
</evidence>
<dbReference type="PROSITE" id="PS51918">
    <property type="entry name" value="RADICAL_SAM"/>
    <property type="match status" value="1"/>
</dbReference>
<dbReference type="InterPro" id="IPR007197">
    <property type="entry name" value="rSAM"/>
</dbReference>
<dbReference type="PANTHER" id="PTHR43787">
    <property type="entry name" value="FEMO COFACTOR BIOSYNTHESIS PROTEIN NIFB-RELATED"/>
    <property type="match status" value="1"/>
</dbReference>
<evidence type="ECO:0000256" key="5">
    <source>
        <dbReference type="ARBA" id="ARBA00023004"/>
    </source>
</evidence>
<dbReference type="GO" id="GO:0051539">
    <property type="term" value="F:4 iron, 4 sulfur cluster binding"/>
    <property type="evidence" value="ECO:0007669"/>
    <property type="project" value="UniProtKB-KW"/>
</dbReference>
<dbReference type="Proteomes" id="UP000257067">
    <property type="component" value="Unassembled WGS sequence"/>
</dbReference>
<dbReference type="RefSeq" id="WP_104724224.1">
    <property type="nucleotide sequence ID" value="NZ_FZNE01000003.1"/>
</dbReference>
<evidence type="ECO:0000313" key="9">
    <source>
        <dbReference type="Proteomes" id="UP000257067"/>
    </source>
</evidence>
<dbReference type="InterPro" id="IPR013785">
    <property type="entry name" value="Aldolase_TIM"/>
</dbReference>
<dbReference type="AlphaFoldDB" id="A0A3D8IYJ5"/>
<evidence type="ECO:0000256" key="2">
    <source>
        <dbReference type="ARBA" id="ARBA00022485"/>
    </source>
</evidence>
<name>A0A3D8IYJ5_9HELI</name>
<dbReference type="SUPFAM" id="SSF102114">
    <property type="entry name" value="Radical SAM enzymes"/>
    <property type="match status" value="1"/>
</dbReference>
<evidence type="ECO:0000259" key="7">
    <source>
        <dbReference type="PROSITE" id="PS51918"/>
    </source>
</evidence>
<keyword evidence="3" id="KW-0949">S-adenosyl-L-methionine</keyword>
<organism evidence="8 9">
    <name type="scientific">Helicobacter cholecystus</name>
    <dbReference type="NCBI Taxonomy" id="45498"/>
    <lineage>
        <taxon>Bacteria</taxon>
        <taxon>Pseudomonadati</taxon>
        <taxon>Campylobacterota</taxon>
        <taxon>Epsilonproteobacteria</taxon>
        <taxon>Campylobacterales</taxon>
        <taxon>Helicobacteraceae</taxon>
        <taxon>Helicobacter</taxon>
    </lineage>
</organism>
<keyword evidence="5" id="KW-0408">Iron</keyword>
<dbReference type="InterPro" id="IPR040084">
    <property type="entry name" value="GTPase_Obg"/>
</dbReference>
<dbReference type="OrthoDB" id="9800840at2"/>
<evidence type="ECO:0000256" key="4">
    <source>
        <dbReference type="ARBA" id="ARBA00022723"/>
    </source>
</evidence>
<evidence type="ECO:0000313" key="8">
    <source>
        <dbReference type="EMBL" id="RDU69694.1"/>
    </source>
</evidence>
<dbReference type="InterPro" id="IPR058240">
    <property type="entry name" value="rSAM_sf"/>
</dbReference>
<dbReference type="CDD" id="cd01335">
    <property type="entry name" value="Radical_SAM"/>
    <property type="match status" value="1"/>
</dbReference>
<keyword evidence="9" id="KW-1185">Reference proteome</keyword>
<keyword evidence="2" id="KW-0004">4Fe-4S</keyword>
<feature type="domain" description="Radical SAM core" evidence="7">
    <location>
        <begin position="14"/>
        <end position="246"/>
    </location>
</feature>
<dbReference type="SFLD" id="SFLDG01083">
    <property type="entry name" value="Uncharacterised_Radical_SAM_Su"/>
    <property type="match status" value="1"/>
</dbReference>
<evidence type="ECO:0000256" key="3">
    <source>
        <dbReference type="ARBA" id="ARBA00022691"/>
    </source>
</evidence>